<sequence length="333" mass="35492">MKPNYWLSAIAMLTLSLSGCGSGTETGTGTNTSETTPTATASPASASSGDKKLKVVVSHSVLCDLVGEVAKDKVDLNCLINPDQDPHVYEGKPSDRQALEQASIVFYAGLNFDTAIVKMVEATKTPAPKLALHDLGTVKKLTLLHDGKTETDPHVWHNVKNGIKMVEIIKENLVKVDPNNGAEFTKNATALEAQLKAMDAWIPQQIATIPEKQRRLVTTHDALGYYADAYGLKIADTLLGVSTEEEPTAAKVKSLTEGIKKQNVPIVFAEVTANDKVLKTVANEAKVKIADQELYADGLGKKGTATGTYIGMLESNTCAIANGLGGKCTPFKP</sequence>
<feature type="region of interest" description="Disordered" evidence="6">
    <location>
        <begin position="23"/>
        <end position="47"/>
    </location>
</feature>
<evidence type="ECO:0000256" key="7">
    <source>
        <dbReference type="SAM" id="SignalP"/>
    </source>
</evidence>
<reference evidence="8 9" key="1">
    <citation type="submission" date="2017-08" db="EMBL/GenBank/DDBJ databases">
        <title>Draft genome sequence of filamentous cyanobacterium Calothrix elsteri CCALA 953.</title>
        <authorList>
            <person name="Gagunashvili A.N."/>
            <person name="Elster J."/>
            <person name="Andresson O.S."/>
        </authorList>
    </citation>
    <scope>NUCLEOTIDE SEQUENCE [LARGE SCALE GENOMIC DNA]</scope>
    <source>
        <strain evidence="8 9">CCALA 953</strain>
    </source>
</reference>
<dbReference type="Proteomes" id="UP000218238">
    <property type="component" value="Unassembled WGS sequence"/>
</dbReference>
<proteinExistence type="inferred from homology"/>
<dbReference type="Pfam" id="PF01297">
    <property type="entry name" value="ZnuA"/>
    <property type="match status" value="1"/>
</dbReference>
<evidence type="ECO:0000313" key="8">
    <source>
        <dbReference type="EMBL" id="PAX51733.1"/>
    </source>
</evidence>
<evidence type="ECO:0000256" key="3">
    <source>
        <dbReference type="ARBA" id="ARBA00022723"/>
    </source>
</evidence>
<dbReference type="InterPro" id="IPR006129">
    <property type="entry name" value="AdhesinB"/>
</dbReference>
<keyword evidence="4 7" id="KW-0732">Signal</keyword>
<protein>
    <submittedName>
        <fullName evidence="8">Metal ABC transporter substrate-binding protein</fullName>
    </submittedName>
</protein>
<dbReference type="EMBL" id="NTFS01000344">
    <property type="protein sequence ID" value="PAX51733.1"/>
    <property type="molecule type" value="Genomic_DNA"/>
</dbReference>
<comment type="similarity">
    <text evidence="5">Belongs to the bacterial solute-binding protein 9 family.</text>
</comment>
<comment type="subcellular location">
    <subcellularLocation>
        <location evidence="1">Cell envelope</location>
    </subcellularLocation>
</comment>
<dbReference type="OrthoDB" id="9793396at2"/>
<dbReference type="InterPro" id="IPR006127">
    <property type="entry name" value="ZnuA-like"/>
</dbReference>
<comment type="caution">
    <text evidence="8">The sequence shown here is derived from an EMBL/GenBank/DDBJ whole genome shotgun (WGS) entry which is preliminary data.</text>
</comment>
<dbReference type="InterPro" id="IPR050492">
    <property type="entry name" value="Bact_metal-bind_prot9"/>
</dbReference>
<feature type="signal peptide" evidence="7">
    <location>
        <begin position="1"/>
        <end position="23"/>
    </location>
</feature>
<dbReference type="SUPFAM" id="SSF53807">
    <property type="entry name" value="Helical backbone' metal receptor"/>
    <property type="match status" value="1"/>
</dbReference>
<evidence type="ECO:0000256" key="4">
    <source>
        <dbReference type="ARBA" id="ARBA00022729"/>
    </source>
</evidence>
<keyword evidence="9" id="KW-1185">Reference proteome</keyword>
<dbReference type="Gene3D" id="3.40.50.1980">
    <property type="entry name" value="Nitrogenase molybdenum iron protein domain"/>
    <property type="match status" value="2"/>
</dbReference>
<name>A0A2A2TDE3_9CYAN</name>
<evidence type="ECO:0000256" key="5">
    <source>
        <dbReference type="RuleBase" id="RU003512"/>
    </source>
</evidence>
<organism evidence="8 9">
    <name type="scientific">Brunnivagina elsteri CCALA 953</name>
    <dbReference type="NCBI Taxonomy" id="987040"/>
    <lineage>
        <taxon>Bacteria</taxon>
        <taxon>Bacillati</taxon>
        <taxon>Cyanobacteriota</taxon>
        <taxon>Cyanophyceae</taxon>
        <taxon>Nostocales</taxon>
        <taxon>Calotrichaceae</taxon>
        <taxon>Brunnivagina</taxon>
    </lineage>
</organism>
<feature type="chain" id="PRO_5013240297" evidence="7">
    <location>
        <begin position="24"/>
        <end position="333"/>
    </location>
</feature>
<keyword evidence="3" id="KW-0479">Metal-binding</keyword>
<evidence type="ECO:0000256" key="6">
    <source>
        <dbReference type="SAM" id="MobiDB-lite"/>
    </source>
</evidence>
<dbReference type="AlphaFoldDB" id="A0A2A2TDE3"/>
<dbReference type="InterPro" id="IPR006128">
    <property type="entry name" value="Lipoprotein_PsaA-like"/>
</dbReference>
<evidence type="ECO:0000256" key="1">
    <source>
        <dbReference type="ARBA" id="ARBA00004196"/>
    </source>
</evidence>
<accession>A0A2A2TDE3</accession>
<dbReference type="GO" id="GO:0007155">
    <property type="term" value="P:cell adhesion"/>
    <property type="evidence" value="ECO:0007669"/>
    <property type="project" value="InterPro"/>
</dbReference>
<dbReference type="GO" id="GO:0030001">
    <property type="term" value="P:metal ion transport"/>
    <property type="evidence" value="ECO:0007669"/>
    <property type="project" value="InterPro"/>
</dbReference>
<feature type="compositionally biased region" description="Low complexity" evidence="6">
    <location>
        <begin position="27"/>
        <end position="47"/>
    </location>
</feature>
<dbReference type="GO" id="GO:0030313">
    <property type="term" value="C:cell envelope"/>
    <property type="evidence" value="ECO:0007669"/>
    <property type="project" value="UniProtKB-SubCell"/>
</dbReference>
<dbReference type="PANTHER" id="PTHR42953">
    <property type="entry name" value="HIGH-AFFINITY ZINC UPTAKE SYSTEM PROTEIN ZNUA-RELATED"/>
    <property type="match status" value="1"/>
</dbReference>
<dbReference type="PANTHER" id="PTHR42953:SF1">
    <property type="entry name" value="METAL-BINDING PROTEIN HI_0362-RELATED"/>
    <property type="match status" value="1"/>
</dbReference>
<dbReference type="PRINTS" id="PR00690">
    <property type="entry name" value="ADHESNFAMILY"/>
</dbReference>
<evidence type="ECO:0000313" key="9">
    <source>
        <dbReference type="Proteomes" id="UP000218238"/>
    </source>
</evidence>
<dbReference type="GO" id="GO:0046872">
    <property type="term" value="F:metal ion binding"/>
    <property type="evidence" value="ECO:0007669"/>
    <property type="project" value="UniProtKB-KW"/>
</dbReference>
<evidence type="ECO:0000256" key="2">
    <source>
        <dbReference type="ARBA" id="ARBA00022448"/>
    </source>
</evidence>
<dbReference type="PRINTS" id="PR00691">
    <property type="entry name" value="ADHESINB"/>
</dbReference>
<gene>
    <name evidence="8" type="ORF">CK510_23195</name>
</gene>
<keyword evidence="2 5" id="KW-0813">Transport</keyword>
<dbReference type="PROSITE" id="PS51257">
    <property type="entry name" value="PROKAR_LIPOPROTEIN"/>
    <property type="match status" value="1"/>
</dbReference>